<feature type="signal peptide" evidence="2">
    <location>
        <begin position="1"/>
        <end position="20"/>
    </location>
</feature>
<dbReference type="CDD" id="cd02966">
    <property type="entry name" value="TlpA_like_family"/>
    <property type="match status" value="1"/>
</dbReference>
<dbReference type="PROSITE" id="PS00194">
    <property type="entry name" value="THIOREDOXIN_1"/>
    <property type="match status" value="1"/>
</dbReference>
<dbReference type="PANTHER" id="PTHR42852:SF17">
    <property type="entry name" value="THIOREDOXIN-LIKE PROTEIN HI_1115"/>
    <property type="match status" value="1"/>
</dbReference>
<evidence type="ECO:0000256" key="2">
    <source>
        <dbReference type="SAM" id="SignalP"/>
    </source>
</evidence>
<dbReference type="PANTHER" id="PTHR42852">
    <property type="entry name" value="THIOL:DISULFIDE INTERCHANGE PROTEIN DSBE"/>
    <property type="match status" value="1"/>
</dbReference>
<proteinExistence type="predicted"/>
<keyword evidence="1" id="KW-0676">Redox-active center</keyword>
<name>A0ABT8WW03_9FLAO</name>
<dbReference type="InterPro" id="IPR036249">
    <property type="entry name" value="Thioredoxin-like_sf"/>
</dbReference>
<evidence type="ECO:0000256" key="1">
    <source>
        <dbReference type="ARBA" id="ARBA00023284"/>
    </source>
</evidence>
<dbReference type="EMBL" id="JAUOEM010000001">
    <property type="protein sequence ID" value="MDO5985851.1"/>
    <property type="molecule type" value="Genomic_DNA"/>
</dbReference>
<evidence type="ECO:0000313" key="5">
    <source>
        <dbReference type="Proteomes" id="UP001176891"/>
    </source>
</evidence>
<dbReference type="RefSeq" id="WP_303280397.1">
    <property type="nucleotide sequence ID" value="NZ_BAABCZ010000016.1"/>
</dbReference>
<gene>
    <name evidence="4" type="ORF">Q4Q39_00405</name>
</gene>
<sequence>MKQIVFKILFIGLFCSTIHAQWKTDKANNIVNDVIITYDVEYHNELTDKQKNSIYFKREIVVIFNKNKMIEKSFSNRNDIQLFNFNDYDKELTYSCLANKKAKNAVIRGFKEPTRDVTIQNDETKTFLGMPCQVYTVNIKGNTEEILTTDKFGLRYVKQFKANGFLLKYTTKDKRFGTYTVTAKNILYKKLPETTYSLAGFSVRTPEEHKTYVSGVKERYDKIKEKNVELVGQNAPNFSFKSLQGKRFKSKEILGNKVVVLNFWFTTCAPCKKEIPQLNELKEKFKDEDVEFIAVALDLEYKLSKFLRNTPFKYDIVEDGRWIASKFDIKSYPTNIIIDKNGVYRFVKSGYKPDITEAMSYKIEQFLKE</sequence>
<feature type="domain" description="Thioredoxin" evidence="3">
    <location>
        <begin position="229"/>
        <end position="368"/>
    </location>
</feature>
<dbReference type="InterPro" id="IPR013766">
    <property type="entry name" value="Thioredoxin_domain"/>
</dbReference>
<dbReference type="PROSITE" id="PS51352">
    <property type="entry name" value="THIOREDOXIN_2"/>
    <property type="match status" value="1"/>
</dbReference>
<reference evidence="4" key="1">
    <citation type="submission" date="2023-07" db="EMBL/GenBank/DDBJ databases">
        <title>Two novel species in the genus Flavivirga.</title>
        <authorList>
            <person name="Kwon K."/>
        </authorList>
    </citation>
    <scope>NUCLEOTIDE SEQUENCE</scope>
    <source>
        <strain evidence="4">KACC 14157</strain>
    </source>
</reference>
<feature type="chain" id="PRO_5046470273" evidence="2">
    <location>
        <begin position="21"/>
        <end position="369"/>
    </location>
</feature>
<keyword evidence="5" id="KW-1185">Reference proteome</keyword>
<comment type="caution">
    <text evidence="4">The sequence shown here is derived from an EMBL/GenBank/DDBJ whole genome shotgun (WGS) entry which is preliminary data.</text>
</comment>
<evidence type="ECO:0000259" key="3">
    <source>
        <dbReference type="PROSITE" id="PS51352"/>
    </source>
</evidence>
<dbReference type="InterPro" id="IPR000866">
    <property type="entry name" value="AhpC/TSA"/>
</dbReference>
<keyword evidence="2" id="KW-0732">Signal</keyword>
<dbReference type="InterPro" id="IPR017937">
    <property type="entry name" value="Thioredoxin_CS"/>
</dbReference>
<evidence type="ECO:0000313" key="4">
    <source>
        <dbReference type="EMBL" id="MDO5985851.1"/>
    </source>
</evidence>
<dbReference type="SUPFAM" id="SSF52833">
    <property type="entry name" value="Thioredoxin-like"/>
    <property type="match status" value="1"/>
</dbReference>
<protein>
    <submittedName>
        <fullName evidence="4">TlpA disulfide reductase family protein</fullName>
    </submittedName>
</protein>
<organism evidence="4 5">
    <name type="scientific">Flavivirga amylovorans</name>
    <dbReference type="NCBI Taxonomy" id="870486"/>
    <lineage>
        <taxon>Bacteria</taxon>
        <taxon>Pseudomonadati</taxon>
        <taxon>Bacteroidota</taxon>
        <taxon>Flavobacteriia</taxon>
        <taxon>Flavobacteriales</taxon>
        <taxon>Flavobacteriaceae</taxon>
        <taxon>Flavivirga</taxon>
    </lineage>
</organism>
<dbReference type="Proteomes" id="UP001176891">
    <property type="component" value="Unassembled WGS sequence"/>
</dbReference>
<dbReference type="InterPro" id="IPR050553">
    <property type="entry name" value="Thioredoxin_ResA/DsbE_sf"/>
</dbReference>
<dbReference type="Pfam" id="PF00578">
    <property type="entry name" value="AhpC-TSA"/>
    <property type="match status" value="1"/>
</dbReference>
<dbReference type="Gene3D" id="3.40.30.10">
    <property type="entry name" value="Glutaredoxin"/>
    <property type="match status" value="1"/>
</dbReference>
<accession>A0ABT8WW03</accession>